<sequence length="250" mass="28150">MMLKYFISENIKINHTLVKKLVWIAPIMVILLSGFLASNYFQVDIYNWWYTSILPGVISLGSCLLSRIDGSMKNKAVITLSVDLDKIWIAKILVGVKNIAISCIVIFIAGELSVYFIKMDSISHISMLSGLGGTLVIIITSMWQVPLYFFLGNKIGLFPTIVLSLAVNIFSIVMAVEEFWWINPFSYTSRLMCPILKLLPNGLIAKPESQTFTPELLKSWGIPLGIGISIVLFILITYLTAKWYDRQEAK</sequence>
<feature type="transmembrane region" description="Helical" evidence="1">
    <location>
        <begin position="122"/>
        <end position="143"/>
    </location>
</feature>
<protein>
    <submittedName>
        <fullName evidence="2">ABC-2 family transporter protein</fullName>
    </submittedName>
</protein>
<comment type="caution">
    <text evidence="2">The sequence shown here is derived from an EMBL/GenBank/DDBJ whole genome shotgun (WGS) entry which is preliminary data.</text>
</comment>
<evidence type="ECO:0000313" key="2">
    <source>
        <dbReference type="EMBL" id="OOM63587.1"/>
    </source>
</evidence>
<evidence type="ECO:0000256" key="1">
    <source>
        <dbReference type="SAM" id="Phobius"/>
    </source>
</evidence>
<reference evidence="2 3" key="1">
    <citation type="submission" date="2016-05" db="EMBL/GenBank/DDBJ databases">
        <title>Microbial solvent formation.</title>
        <authorList>
            <person name="Poehlein A."/>
            <person name="Montoya Solano J.D."/>
            <person name="Flitsch S."/>
            <person name="Krabben P."/>
            <person name="Duerre P."/>
            <person name="Daniel R."/>
        </authorList>
    </citation>
    <scope>NUCLEOTIDE SEQUENCE [LARGE SCALE GENOMIC DNA]</scope>
    <source>
        <strain evidence="2 3">DSM 53</strain>
    </source>
</reference>
<dbReference type="AlphaFoldDB" id="A0A1S8SDR6"/>
<feature type="transmembrane region" description="Helical" evidence="1">
    <location>
        <begin position="87"/>
        <end position="110"/>
    </location>
</feature>
<feature type="transmembrane region" description="Helical" evidence="1">
    <location>
        <begin position="155"/>
        <end position="176"/>
    </location>
</feature>
<accession>A0A1S8SDR6</accession>
<name>A0A1S8SDR6_CLOBE</name>
<gene>
    <name evidence="2" type="ORF">CLBCK_08760</name>
</gene>
<dbReference type="Proteomes" id="UP000190973">
    <property type="component" value="Unassembled WGS sequence"/>
</dbReference>
<dbReference type="NCBIfam" id="TIGR03732">
    <property type="entry name" value="lanti_perm_MutE"/>
    <property type="match status" value="1"/>
</dbReference>
<feature type="transmembrane region" description="Helical" evidence="1">
    <location>
        <begin position="47"/>
        <end position="66"/>
    </location>
</feature>
<evidence type="ECO:0000313" key="3">
    <source>
        <dbReference type="Proteomes" id="UP000190973"/>
    </source>
</evidence>
<feature type="transmembrane region" description="Helical" evidence="1">
    <location>
        <begin position="220"/>
        <end position="241"/>
    </location>
</feature>
<keyword evidence="1" id="KW-1133">Transmembrane helix</keyword>
<proteinExistence type="predicted"/>
<organism evidence="2 3">
    <name type="scientific">Clostridium beijerinckii</name>
    <name type="common">Clostridium MP</name>
    <dbReference type="NCBI Taxonomy" id="1520"/>
    <lineage>
        <taxon>Bacteria</taxon>
        <taxon>Bacillati</taxon>
        <taxon>Bacillota</taxon>
        <taxon>Clostridia</taxon>
        <taxon>Eubacteriales</taxon>
        <taxon>Clostridiaceae</taxon>
        <taxon>Clostridium</taxon>
    </lineage>
</organism>
<keyword evidence="1" id="KW-0472">Membrane</keyword>
<dbReference type="InterPro" id="IPR021205">
    <property type="entry name" value="Lanti_perm_SpaE/MutE/EpiE-like"/>
</dbReference>
<feature type="transmembrane region" description="Helical" evidence="1">
    <location>
        <begin position="21"/>
        <end position="41"/>
    </location>
</feature>
<keyword evidence="1" id="KW-0812">Transmembrane</keyword>
<dbReference type="EMBL" id="LZZI01000010">
    <property type="protein sequence ID" value="OOM63587.1"/>
    <property type="molecule type" value="Genomic_DNA"/>
</dbReference>
<dbReference type="CDD" id="cd21807">
    <property type="entry name" value="ABC-2_lan_permease_MutE_EpiE-like"/>
    <property type="match status" value="1"/>
</dbReference>